<dbReference type="EMBL" id="JAXAVW010000013">
    <property type="protein sequence ID" value="MDX8031894.1"/>
    <property type="molecule type" value="Genomic_DNA"/>
</dbReference>
<evidence type="ECO:0000256" key="2">
    <source>
        <dbReference type="ARBA" id="ARBA00022679"/>
    </source>
</evidence>
<reference evidence="3 4" key="1">
    <citation type="submission" date="2023-11" db="EMBL/GenBank/DDBJ databases">
        <title>Lentzea sokolovensis, sp. nov., Lentzea kristufkii, sp. nov., and Lentzea miocenensis, sp. nov., rare actinobacteria from Sokolov Coal Basin, Miocene lacustrine sediment, Czech Republic.</title>
        <authorList>
            <person name="Lara A."/>
            <person name="Kotroba L."/>
            <person name="Nouioui I."/>
            <person name="Neumann-Schaal M."/>
            <person name="Mast Y."/>
            <person name="Chronakova A."/>
        </authorList>
    </citation>
    <scope>NUCLEOTIDE SEQUENCE [LARGE SCALE GENOMIC DNA]</scope>
    <source>
        <strain evidence="3 4">BCCO 10_0856</strain>
    </source>
</reference>
<accession>A0ABU4T156</accession>
<dbReference type="InterPro" id="IPR050271">
    <property type="entry name" value="UDP-glycosyltransferase"/>
</dbReference>
<gene>
    <name evidence="3" type="ORF">SK803_16845</name>
</gene>
<organism evidence="3 4">
    <name type="scientific">Lentzea miocenica</name>
    <dbReference type="NCBI Taxonomy" id="3095431"/>
    <lineage>
        <taxon>Bacteria</taxon>
        <taxon>Bacillati</taxon>
        <taxon>Actinomycetota</taxon>
        <taxon>Actinomycetes</taxon>
        <taxon>Pseudonocardiales</taxon>
        <taxon>Pseudonocardiaceae</taxon>
        <taxon>Lentzea</taxon>
    </lineage>
</organism>
<sequence>MRAKFGGVRDRTVLHRRSHPGVVAPGPALPEIPQQELLNTAKVFVTHAGYSSVREALTAGVPMVCLPLFADQRRNAARIQDLKAGIQVEVKDLTAAVLAERVHHVLDTRTYCDAAESFAAEMAELPVFTNIPDHLVSAA</sequence>
<dbReference type="PANTHER" id="PTHR48043:SF145">
    <property type="entry name" value="FI06409P-RELATED"/>
    <property type="match status" value="1"/>
</dbReference>
<dbReference type="InterPro" id="IPR002213">
    <property type="entry name" value="UDP_glucos_trans"/>
</dbReference>
<dbReference type="PANTHER" id="PTHR48043">
    <property type="entry name" value="EG:EG0003.4 PROTEIN-RELATED"/>
    <property type="match status" value="1"/>
</dbReference>
<keyword evidence="4" id="KW-1185">Reference proteome</keyword>
<keyword evidence="1" id="KW-0328">Glycosyltransferase</keyword>
<evidence type="ECO:0000313" key="3">
    <source>
        <dbReference type="EMBL" id="MDX8031894.1"/>
    </source>
</evidence>
<evidence type="ECO:0000256" key="1">
    <source>
        <dbReference type="ARBA" id="ARBA00022676"/>
    </source>
</evidence>
<comment type="caution">
    <text evidence="3">The sequence shown here is derived from an EMBL/GenBank/DDBJ whole genome shotgun (WGS) entry which is preliminary data.</text>
</comment>
<proteinExistence type="predicted"/>
<dbReference type="SUPFAM" id="SSF53756">
    <property type="entry name" value="UDP-Glycosyltransferase/glycogen phosphorylase"/>
    <property type="match status" value="1"/>
</dbReference>
<protein>
    <submittedName>
        <fullName evidence="3">Glycosyltransferase</fullName>
    </submittedName>
</protein>
<evidence type="ECO:0000313" key="4">
    <source>
        <dbReference type="Proteomes" id="UP001285521"/>
    </source>
</evidence>
<name>A0ABU4T156_9PSEU</name>
<dbReference type="Gene3D" id="3.40.50.2000">
    <property type="entry name" value="Glycogen Phosphorylase B"/>
    <property type="match status" value="1"/>
</dbReference>
<dbReference type="RefSeq" id="WP_319966949.1">
    <property type="nucleotide sequence ID" value="NZ_JAXAVW010000013.1"/>
</dbReference>
<dbReference type="Pfam" id="PF00201">
    <property type="entry name" value="UDPGT"/>
    <property type="match status" value="1"/>
</dbReference>
<keyword evidence="2" id="KW-0808">Transferase</keyword>
<dbReference type="Proteomes" id="UP001285521">
    <property type="component" value="Unassembled WGS sequence"/>
</dbReference>